<dbReference type="InterPro" id="IPR018334">
    <property type="entry name" value="ArsR_HTH"/>
</dbReference>
<dbReference type="InterPro" id="IPR051081">
    <property type="entry name" value="HTH_MetalResp_TranReg"/>
</dbReference>
<evidence type="ECO:0000313" key="6">
    <source>
        <dbReference type="Proteomes" id="UP000295453"/>
    </source>
</evidence>
<dbReference type="PROSITE" id="PS00846">
    <property type="entry name" value="HTH_ARSR_1"/>
    <property type="match status" value="1"/>
</dbReference>
<gene>
    <name evidence="5" type="ORF">EPD65_02960</name>
</gene>
<dbReference type="InterPro" id="IPR036390">
    <property type="entry name" value="WH_DNA-bd_sf"/>
</dbReference>
<evidence type="ECO:0000313" key="5">
    <source>
        <dbReference type="EMBL" id="TCJ30547.1"/>
    </source>
</evidence>
<dbReference type="OrthoDB" id="9798835at2"/>
<proteinExistence type="predicted"/>
<name>A0A4R1CIE2_9ACTN</name>
<dbReference type="PANTHER" id="PTHR33154:SF18">
    <property type="entry name" value="ARSENICAL RESISTANCE OPERON REPRESSOR"/>
    <property type="match status" value="1"/>
</dbReference>
<keyword evidence="6" id="KW-1185">Reference proteome</keyword>
<dbReference type="SMART" id="SM00418">
    <property type="entry name" value="HTH_ARSR"/>
    <property type="match status" value="1"/>
</dbReference>
<dbReference type="CDD" id="cd00090">
    <property type="entry name" value="HTH_ARSR"/>
    <property type="match status" value="1"/>
</dbReference>
<comment type="caution">
    <text evidence="5">The sequence shown here is derived from an EMBL/GenBank/DDBJ whole genome shotgun (WGS) entry which is preliminary data.</text>
</comment>
<sequence length="143" mass="15502">MASPIHRSLSISEIATDIDVRQHRCVSKSVLELTPVETVACCSPLVSEPLTSEQAERIVPLLKALADPVRLRLLSLVAAHDGREACVCDLNDAFDLSQPTISHHLKVLHEAGLLDRAKRGTWVYYSIRAEALTDLAALIGGGL</sequence>
<dbReference type="PRINTS" id="PR00778">
    <property type="entry name" value="HTHARSR"/>
</dbReference>
<dbReference type="Gene3D" id="1.10.10.10">
    <property type="entry name" value="Winged helix-like DNA-binding domain superfamily/Winged helix DNA-binding domain"/>
    <property type="match status" value="1"/>
</dbReference>
<dbReference type="GO" id="GO:0003677">
    <property type="term" value="F:DNA binding"/>
    <property type="evidence" value="ECO:0007669"/>
    <property type="project" value="UniProtKB-KW"/>
</dbReference>
<dbReference type="Pfam" id="PF01022">
    <property type="entry name" value="HTH_5"/>
    <property type="match status" value="1"/>
</dbReference>
<dbReference type="InterPro" id="IPR036388">
    <property type="entry name" value="WH-like_DNA-bd_sf"/>
</dbReference>
<evidence type="ECO:0000256" key="1">
    <source>
        <dbReference type="ARBA" id="ARBA00023015"/>
    </source>
</evidence>
<dbReference type="SUPFAM" id="SSF46785">
    <property type="entry name" value="Winged helix' DNA-binding domain"/>
    <property type="match status" value="1"/>
</dbReference>
<dbReference type="GO" id="GO:0003700">
    <property type="term" value="F:DNA-binding transcription factor activity"/>
    <property type="evidence" value="ECO:0007669"/>
    <property type="project" value="InterPro"/>
</dbReference>
<dbReference type="InterPro" id="IPR011991">
    <property type="entry name" value="ArsR-like_HTH"/>
</dbReference>
<keyword evidence="1" id="KW-0805">Transcription regulation</keyword>
<dbReference type="AlphaFoldDB" id="A0A4R1CIE2"/>
<keyword evidence="2" id="KW-0238">DNA-binding</keyword>
<evidence type="ECO:0000259" key="4">
    <source>
        <dbReference type="PROSITE" id="PS50987"/>
    </source>
</evidence>
<evidence type="ECO:0000256" key="2">
    <source>
        <dbReference type="ARBA" id="ARBA00023125"/>
    </source>
</evidence>
<dbReference type="Proteomes" id="UP000295453">
    <property type="component" value="Unassembled WGS sequence"/>
</dbReference>
<organism evidence="5 6">
    <name type="scientific">Nocardioides jejuensis</name>
    <dbReference type="NCBI Taxonomy" id="2502782"/>
    <lineage>
        <taxon>Bacteria</taxon>
        <taxon>Bacillati</taxon>
        <taxon>Actinomycetota</taxon>
        <taxon>Actinomycetes</taxon>
        <taxon>Propionibacteriales</taxon>
        <taxon>Nocardioidaceae</taxon>
        <taxon>Nocardioides</taxon>
    </lineage>
</organism>
<keyword evidence="3" id="KW-0804">Transcription</keyword>
<accession>A0A4R1CIE2</accession>
<feature type="domain" description="HTH arsR-type" evidence="4">
    <location>
        <begin position="50"/>
        <end position="143"/>
    </location>
</feature>
<dbReference type="NCBIfam" id="NF033788">
    <property type="entry name" value="HTH_metalloreg"/>
    <property type="match status" value="1"/>
</dbReference>
<dbReference type="PANTHER" id="PTHR33154">
    <property type="entry name" value="TRANSCRIPTIONAL REGULATOR, ARSR FAMILY"/>
    <property type="match status" value="1"/>
</dbReference>
<dbReference type="EMBL" id="SJZJ01000003">
    <property type="protein sequence ID" value="TCJ30547.1"/>
    <property type="molecule type" value="Genomic_DNA"/>
</dbReference>
<protein>
    <submittedName>
        <fullName evidence="5">Transcriptional regulator</fullName>
    </submittedName>
</protein>
<dbReference type="PROSITE" id="PS50987">
    <property type="entry name" value="HTH_ARSR_2"/>
    <property type="match status" value="1"/>
</dbReference>
<reference evidence="5 6" key="1">
    <citation type="submission" date="2019-03" db="EMBL/GenBank/DDBJ databases">
        <authorList>
            <person name="Kim M.K.M."/>
        </authorList>
    </citation>
    <scope>NUCLEOTIDE SEQUENCE [LARGE SCALE GENOMIC DNA]</scope>
    <source>
        <strain evidence="5 6">18JY15-6</strain>
    </source>
</reference>
<evidence type="ECO:0000256" key="3">
    <source>
        <dbReference type="ARBA" id="ARBA00023163"/>
    </source>
</evidence>
<dbReference type="InterPro" id="IPR001845">
    <property type="entry name" value="HTH_ArsR_DNA-bd_dom"/>
</dbReference>